<comment type="similarity">
    <text evidence="1">Belongs to the class IV-like SAM-binding methyltransferase superfamily. RNA methyltransferase TrmH family.</text>
</comment>
<organism evidence="6 7">
    <name type="scientific">Vandammella animalimorsus</name>
    <dbReference type="NCBI Taxonomy" id="2029117"/>
    <lineage>
        <taxon>Bacteria</taxon>
        <taxon>Pseudomonadati</taxon>
        <taxon>Pseudomonadota</taxon>
        <taxon>Betaproteobacteria</taxon>
        <taxon>Burkholderiales</taxon>
        <taxon>Comamonadaceae</taxon>
        <taxon>Vandammella</taxon>
    </lineage>
</organism>
<evidence type="ECO:0000259" key="5">
    <source>
        <dbReference type="Pfam" id="PF22435"/>
    </source>
</evidence>
<dbReference type="InterPro" id="IPR001537">
    <property type="entry name" value="SpoU_MeTrfase"/>
</dbReference>
<dbReference type="AlphaFoldDB" id="A0A3M6RIQ3"/>
<evidence type="ECO:0000256" key="1">
    <source>
        <dbReference type="ARBA" id="ARBA00007228"/>
    </source>
</evidence>
<dbReference type="GO" id="GO:0032259">
    <property type="term" value="P:methylation"/>
    <property type="evidence" value="ECO:0007669"/>
    <property type="project" value="UniProtKB-KW"/>
</dbReference>
<reference evidence="6 7" key="1">
    <citation type="submission" date="2018-10" db="EMBL/GenBank/DDBJ databases">
        <title>Comamonadaceae CDC group NO-1 genome sequencing and assembly.</title>
        <authorList>
            <person name="Bernier A.-M."/>
            <person name="Bernard K."/>
        </authorList>
    </citation>
    <scope>NUCLEOTIDE SEQUENCE [LARGE SCALE GENOMIC DNA]</scope>
    <source>
        <strain evidence="6 7">NML180582</strain>
    </source>
</reference>
<dbReference type="Proteomes" id="UP000275180">
    <property type="component" value="Unassembled WGS sequence"/>
</dbReference>
<dbReference type="InterPro" id="IPR029026">
    <property type="entry name" value="tRNA_m1G_MTases_N"/>
</dbReference>
<evidence type="ECO:0000256" key="2">
    <source>
        <dbReference type="ARBA" id="ARBA00022603"/>
    </source>
</evidence>
<name>A0A3M6RIQ3_9BURK</name>
<sequence>MSPPSVTPIASRENAQIKLWRRLAQQSNAYRKHGQLWLEGEHLCAMAQQARLPVQALVLSRTRWETGELAQWMPSQGGGEASGAAQAQVFVLEDGLFAHVSGLESPAGLAYVAAWQAQAQPVPGLAAVVLDRLQDAGNVGAILRCAAAFGFGQVLALQGTVALHSPKVLRAGMGAHFSLHLLEQATLAQVQALQLPLLLTSSHAGQYMHQARLPWPCAWVLGHEGQGVAQALAELPHQPLRIAQPGGQESLNVAAAAAICLHASAVSALDPRPHGRAGTPEP</sequence>
<dbReference type="InterPro" id="IPR051259">
    <property type="entry name" value="rRNA_Methyltransferase"/>
</dbReference>
<dbReference type="Gene3D" id="3.30.1330.30">
    <property type="match status" value="1"/>
</dbReference>
<gene>
    <name evidence="6" type="ORF">EBQ34_07090</name>
</gene>
<dbReference type="Pfam" id="PF00588">
    <property type="entry name" value="SpoU_methylase"/>
    <property type="match status" value="1"/>
</dbReference>
<dbReference type="Gene3D" id="3.40.1280.10">
    <property type="match status" value="1"/>
</dbReference>
<dbReference type="Pfam" id="PF22435">
    <property type="entry name" value="MRM3-like_sub_bind"/>
    <property type="match status" value="1"/>
</dbReference>
<keyword evidence="2 6" id="KW-0489">Methyltransferase</keyword>
<accession>A0A3M6RIQ3</accession>
<evidence type="ECO:0000313" key="6">
    <source>
        <dbReference type="EMBL" id="RMX15246.1"/>
    </source>
</evidence>
<keyword evidence="3 6" id="KW-0808">Transferase</keyword>
<dbReference type="InterPro" id="IPR053888">
    <property type="entry name" value="MRM3-like_sub_bind"/>
</dbReference>
<dbReference type="InterPro" id="IPR029064">
    <property type="entry name" value="Ribosomal_eL30-like_sf"/>
</dbReference>
<dbReference type="SUPFAM" id="SSF75217">
    <property type="entry name" value="alpha/beta knot"/>
    <property type="match status" value="1"/>
</dbReference>
<dbReference type="GO" id="GO:0006396">
    <property type="term" value="P:RNA processing"/>
    <property type="evidence" value="ECO:0007669"/>
    <property type="project" value="InterPro"/>
</dbReference>
<dbReference type="OrthoDB" id="9794400at2"/>
<dbReference type="GO" id="GO:0008173">
    <property type="term" value="F:RNA methyltransferase activity"/>
    <property type="evidence" value="ECO:0007669"/>
    <property type="project" value="InterPro"/>
</dbReference>
<dbReference type="EMBL" id="RDQJ01000008">
    <property type="protein sequence ID" value="RMX15246.1"/>
    <property type="molecule type" value="Genomic_DNA"/>
</dbReference>
<dbReference type="SUPFAM" id="SSF55315">
    <property type="entry name" value="L30e-like"/>
    <property type="match status" value="1"/>
</dbReference>
<dbReference type="CDD" id="cd18095">
    <property type="entry name" value="SpoU-like_rRNA-MTase"/>
    <property type="match status" value="1"/>
</dbReference>
<evidence type="ECO:0000256" key="3">
    <source>
        <dbReference type="ARBA" id="ARBA00022679"/>
    </source>
</evidence>
<feature type="domain" description="tRNA/rRNA methyltransferase SpoU type" evidence="4">
    <location>
        <begin position="127"/>
        <end position="262"/>
    </location>
</feature>
<dbReference type="InterPro" id="IPR029028">
    <property type="entry name" value="Alpha/beta_knot_MTases"/>
</dbReference>
<dbReference type="PANTHER" id="PTHR43191:SF2">
    <property type="entry name" value="RRNA METHYLTRANSFERASE 3, MITOCHONDRIAL"/>
    <property type="match status" value="1"/>
</dbReference>
<evidence type="ECO:0000313" key="7">
    <source>
        <dbReference type="Proteomes" id="UP000275180"/>
    </source>
</evidence>
<feature type="domain" description="MRM3-like substrate binding" evidence="5">
    <location>
        <begin position="14"/>
        <end position="109"/>
    </location>
</feature>
<proteinExistence type="inferred from homology"/>
<dbReference type="PANTHER" id="PTHR43191">
    <property type="entry name" value="RRNA METHYLTRANSFERASE 3"/>
    <property type="match status" value="1"/>
</dbReference>
<dbReference type="GO" id="GO:0003723">
    <property type="term" value="F:RNA binding"/>
    <property type="evidence" value="ECO:0007669"/>
    <property type="project" value="InterPro"/>
</dbReference>
<protein>
    <submittedName>
        <fullName evidence="6">RNA methyltransferase</fullName>
    </submittedName>
</protein>
<evidence type="ECO:0000259" key="4">
    <source>
        <dbReference type="Pfam" id="PF00588"/>
    </source>
</evidence>
<comment type="caution">
    <text evidence="6">The sequence shown here is derived from an EMBL/GenBank/DDBJ whole genome shotgun (WGS) entry which is preliminary data.</text>
</comment>